<dbReference type="Gene3D" id="1.25.40.10">
    <property type="entry name" value="Tetratricopeptide repeat domain"/>
    <property type="match status" value="1"/>
</dbReference>
<protein>
    <submittedName>
        <fullName evidence="2">Uncharacterized protein</fullName>
    </submittedName>
</protein>
<name>A0A3B4A9Z4_9GOBI</name>
<accession>A0A3B4A9Z4</accession>
<proteinExistence type="predicted"/>
<reference evidence="2" key="1">
    <citation type="submission" date="2025-08" db="UniProtKB">
        <authorList>
            <consortium name="Ensembl"/>
        </authorList>
    </citation>
    <scope>IDENTIFICATION</scope>
</reference>
<feature type="region of interest" description="Disordered" evidence="1">
    <location>
        <begin position="88"/>
        <end position="109"/>
    </location>
</feature>
<organism evidence="2 3">
    <name type="scientific">Periophthalmus magnuspinnatus</name>
    <dbReference type="NCBI Taxonomy" id="409849"/>
    <lineage>
        <taxon>Eukaryota</taxon>
        <taxon>Metazoa</taxon>
        <taxon>Chordata</taxon>
        <taxon>Craniata</taxon>
        <taxon>Vertebrata</taxon>
        <taxon>Euteleostomi</taxon>
        <taxon>Actinopterygii</taxon>
        <taxon>Neopterygii</taxon>
        <taxon>Teleostei</taxon>
        <taxon>Neoteleostei</taxon>
        <taxon>Acanthomorphata</taxon>
        <taxon>Gobiaria</taxon>
        <taxon>Gobiiformes</taxon>
        <taxon>Gobioidei</taxon>
        <taxon>Gobiidae</taxon>
        <taxon>Oxudercinae</taxon>
        <taxon>Periophthalmus</taxon>
    </lineage>
</organism>
<dbReference type="Proteomes" id="UP000261520">
    <property type="component" value="Unplaced"/>
</dbReference>
<keyword evidence="3" id="KW-1185">Reference proteome</keyword>
<dbReference type="InterPro" id="IPR011990">
    <property type="entry name" value="TPR-like_helical_dom_sf"/>
</dbReference>
<reference evidence="2" key="2">
    <citation type="submission" date="2025-09" db="UniProtKB">
        <authorList>
            <consortium name="Ensembl"/>
        </authorList>
    </citation>
    <scope>IDENTIFICATION</scope>
</reference>
<evidence type="ECO:0000256" key="1">
    <source>
        <dbReference type="SAM" id="MobiDB-lite"/>
    </source>
</evidence>
<dbReference type="STRING" id="409849.ENSPMGP00000013530"/>
<dbReference type="PANTHER" id="PTHR47678:SF1">
    <property type="entry name" value="TETRATRICOPEPTIDE REPEAT PROTEIN 31"/>
    <property type="match status" value="1"/>
</dbReference>
<dbReference type="SUPFAM" id="SSF48452">
    <property type="entry name" value="TPR-like"/>
    <property type="match status" value="1"/>
</dbReference>
<evidence type="ECO:0000313" key="3">
    <source>
        <dbReference type="Proteomes" id="UP000261520"/>
    </source>
</evidence>
<dbReference type="Ensembl" id="ENSPMGT00000014434.1">
    <property type="protein sequence ID" value="ENSPMGP00000013530.1"/>
    <property type="gene ID" value="ENSPMGG00000011127.1"/>
</dbReference>
<dbReference type="AlphaFoldDB" id="A0A3B4A9Z4"/>
<dbReference type="PANTHER" id="PTHR47678">
    <property type="entry name" value="TETRATRICOPEPTIDE REPEAT PROTEIN 31"/>
    <property type="match status" value="1"/>
</dbReference>
<evidence type="ECO:0000313" key="2">
    <source>
        <dbReference type="Ensembl" id="ENSPMGP00000013530.1"/>
    </source>
</evidence>
<sequence length="109" mass="12693">VSHVNELKYNKGRYEMAITFFSEAIKFNPKEYKLFGNRSFCFEKMQQFEEALSDAEVSLSMEPNWIKGLFRKGKALCGLKNFHLYTKNKPQTKERIQPPAPVSKKQGKP</sequence>